<dbReference type="AlphaFoldDB" id="E1F6T6"/>
<sequence>MKGTYTESMQQCSTAITTISLILKEAINASESVHRELNDDVAIIHHNAIQAFINTDNYSLNMDYEQELLQLREELQSELKKRLKTLIGEYLRHKDLIESLSKRLEALCSIDTKQVSSALSSQPNDDIPSSVPGITQPEHNVIAAAADTIIGELMLQHIPDLCLNLVDIQLWGERDSLPALLTIVDRLTLYCTTAEVALSKVTQLLNSTINSIDDLKLSFELLNTHLTKDSLKLMNINHVNPSEKRDTDAVEPLCLALLYWLTELILKAKEKDSQIETLFRIDRVSSDVALKDLTMQLQVIQLDSTNTLLPEFVLWEVEDNLECRKTELLVESYKEASRLLTEKDRHVQEINKLLAVLLSILHRNNSPPCSSFSKSLLSELVSSKLALQRVELEKQLLACTTSLVLLKKFLILYVMHHCGYSSSLDVWSVPLGPHNKQLVEQEYLSAREYSALSNLHSDHSDHENKELLMKLIAKLTEDVNAAKQLLDGLSLNICFPEIVLNKTEQPVDSLYSLLSLDCFLDLDLIRKPLMILFYEESILQITKFTRRCRGHEGSDNQVSALIEDLQAIILGYTPDQELSLLSAKQYIAKTTMKELSESIQSRFQLFKTIWNGLSEIAEQRKETMKGISSFLFACIDEVSGMVISSSQKLALIVEDALLHTLKLLSALSPTDANLLKIILNKLKHQLEEFETKCMHSTCELQFDLLGESLSIESLLDEFIEKAKCKYNVVILRESLAITWTKPICLRERCYSGSVTESLLLRHKTQCSHIQSIIEHFITPTIVRQALLDMLDALALQSNADVPLLEGDLHISGLAVDHSTPHLTTSIRDNKKNRSDVRNVSLTLSTASSLACRVAADILAPDASEKGYISALQMSQYAKISNYAHATAHSILGTNSATKTKQSTASLIASQAIHKSQTSLNARRHDTLLKGYSGDMDNLIEHGAIHYFDENYNKLYVVKSLGSLQRVEVQMLEYLFGYMKRPHHILYWIVRASHPCDCAVYLSVNLQAIVITHCEKTICSISSRSIVAVTENPLKAHPIDKITRFFPLTLSTGNKGDLMLLFTEERGAVIFKVGLQTIVRYRTNLSRLAVVSQCE</sequence>
<reference evidence="2 3" key="1">
    <citation type="journal article" date="2010" name="BMC Genomics">
        <title>Genome analysis and comparative genomics of a Giardia intestinalis assemblage E isolate.</title>
        <authorList>
            <person name="Jerlstrom-Hultqvist J."/>
            <person name="Franzen O."/>
            <person name="Ankarklev J."/>
            <person name="Xu F."/>
            <person name="Nohynkova E."/>
            <person name="Andersson J.O."/>
            <person name="Svard S.G."/>
            <person name="Andersson B."/>
        </authorList>
    </citation>
    <scope>NUCLEOTIDE SEQUENCE [LARGE SCALE GENOMIC DNA]</scope>
    <source>
        <strain evidence="2 3">P15</strain>
    </source>
</reference>
<feature type="coiled-coil region" evidence="1">
    <location>
        <begin position="465"/>
        <end position="492"/>
    </location>
</feature>
<dbReference type="OMA" id="QLFKTIW"/>
<dbReference type="VEuPathDB" id="GiardiaDB:GLP15_2215"/>
<gene>
    <name evidence="2" type="ORF">GLP15_2215</name>
</gene>
<evidence type="ECO:0000256" key="1">
    <source>
        <dbReference type="SAM" id="Coils"/>
    </source>
</evidence>
<comment type="caution">
    <text evidence="2">The sequence shown here is derived from an EMBL/GenBank/DDBJ whole genome shotgun (WGS) entry which is preliminary data.</text>
</comment>
<dbReference type="Proteomes" id="UP000008974">
    <property type="component" value="Unassembled WGS sequence"/>
</dbReference>
<evidence type="ECO:0000313" key="3">
    <source>
        <dbReference type="Proteomes" id="UP000008974"/>
    </source>
</evidence>
<dbReference type="EMBL" id="ACVC01000209">
    <property type="protein sequence ID" value="EFO61758.1"/>
    <property type="molecule type" value="Genomic_DNA"/>
</dbReference>
<proteinExistence type="predicted"/>
<organism evidence="2 3">
    <name type="scientific">Giardia intestinalis (strain P15)</name>
    <name type="common">Giardia lamblia</name>
    <dbReference type="NCBI Taxonomy" id="658858"/>
    <lineage>
        <taxon>Eukaryota</taxon>
        <taxon>Metamonada</taxon>
        <taxon>Diplomonadida</taxon>
        <taxon>Hexamitidae</taxon>
        <taxon>Giardiinae</taxon>
        <taxon>Giardia</taxon>
    </lineage>
</organism>
<keyword evidence="1" id="KW-0175">Coiled coil</keyword>
<feature type="coiled-coil region" evidence="1">
    <location>
        <begin position="672"/>
        <end position="699"/>
    </location>
</feature>
<evidence type="ECO:0000313" key="2">
    <source>
        <dbReference type="EMBL" id="EFO61758.1"/>
    </source>
</evidence>
<dbReference type="OrthoDB" id="10260815at2759"/>
<protein>
    <submittedName>
        <fullName evidence="2">Uncharacterized protein</fullName>
    </submittedName>
</protein>
<name>E1F6T6_GIAIA</name>
<accession>E1F6T6</accession>